<accession>A0ABR8GHV0</accession>
<evidence type="ECO:0000313" key="3">
    <source>
        <dbReference type="Proteomes" id="UP000660380"/>
    </source>
</evidence>
<organism evidence="2 3">
    <name type="scientific">Scytonema hofmannii FACHB-248</name>
    <dbReference type="NCBI Taxonomy" id="1842502"/>
    <lineage>
        <taxon>Bacteria</taxon>
        <taxon>Bacillati</taxon>
        <taxon>Cyanobacteriota</taxon>
        <taxon>Cyanophyceae</taxon>
        <taxon>Nostocales</taxon>
        <taxon>Scytonemataceae</taxon>
        <taxon>Scytonema</taxon>
    </lineage>
</organism>
<name>A0ABR8GHV0_9CYAN</name>
<evidence type="ECO:0000313" key="2">
    <source>
        <dbReference type="EMBL" id="MBD2602942.1"/>
    </source>
</evidence>
<reference evidence="2 3" key="1">
    <citation type="journal article" date="2020" name="ISME J.">
        <title>Comparative genomics reveals insights into cyanobacterial evolution and habitat adaptation.</title>
        <authorList>
            <person name="Chen M.Y."/>
            <person name="Teng W.K."/>
            <person name="Zhao L."/>
            <person name="Hu C.X."/>
            <person name="Zhou Y.K."/>
            <person name="Han B.P."/>
            <person name="Song L.R."/>
            <person name="Shu W.S."/>
        </authorList>
    </citation>
    <scope>NUCLEOTIDE SEQUENCE [LARGE SCALE GENOMIC DNA]</scope>
    <source>
        <strain evidence="2 3">FACHB-248</strain>
    </source>
</reference>
<dbReference type="PANTHER" id="PTHR42076">
    <property type="entry name" value="CYANOVIRIN-N HOMOLOG"/>
    <property type="match status" value="1"/>
</dbReference>
<comment type="caution">
    <text evidence="2">The sequence shown here is derived from an EMBL/GenBank/DDBJ whole genome shotgun (WGS) entry which is preliminary data.</text>
</comment>
<dbReference type="InterPro" id="IPR036673">
    <property type="entry name" value="Cyanovirin-N_sf"/>
</dbReference>
<dbReference type="InterPro" id="IPR011058">
    <property type="entry name" value="Cyanovirin-N"/>
</dbReference>
<gene>
    <name evidence="2" type="ORF">H6G81_00015</name>
</gene>
<evidence type="ECO:0000259" key="1">
    <source>
        <dbReference type="SMART" id="SM01111"/>
    </source>
</evidence>
<dbReference type="EMBL" id="JACJTA010000001">
    <property type="protein sequence ID" value="MBD2602942.1"/>
    <property type="molecule type" value="Genomic_DNA"/>
</dbReference>
<keyword evidence="3" id="KW-1185">Reference proteome</keyword>
<feature type="domain" description="Cyanovirin-N" evidence="1">
    <location>
        <begin position="31"/>
        <end position="128"/>
    </location>
</feature>
<dbReference type="SUPFAM" id="SSF51322">
    <property type="entry name" value="Cyanovirin-N"/>
    <property type="match status" value="1"/>
</dbReference>
<dbReference type="Proteomes" id="UP000660380">
    <property type="component" value="Unassembled WGS sequence"/>
</dbReference>
<dbReference type="RefSeq" id="WP_063628701.1">
    <property type="nucleotide sequence ID" value="NZ_JACJTA010000001.1"/>
</dbReference>
<protein>
    <submittedName>
        <fullName evidence="2">Cyanovirin</fullName>
    </submittedName>
</protein>
<proteinExistence type="predicted"/>
<sequence length="129" mass="14024">MNRVFRVLVACVFAVVIAFDLFTSNAWALGDFSKTCRDASVSGSTLRASCEKANGGFTPTSIDLNPYIGNIDGSLSWNDKNFIETCRGTALKSGSTLTAECKKRNQDFVGTSINLDDHIANIDGNLRYE</sequence>
<dbReference type="SMART" id="SM01111">
    <property type="entry name" value="CVNH"/>
    <property type="match status" value="1"/>
</dbReference>
<dbReference type="Pfam" id="PF08881">
    <property type="entry name" value="CVNH"/>
    <property type="match status" value="1"/>
</dbReference>
<dbReference type="PANTHER" id="PTHR42076:SF1">
    <property type="entry name" value="CYANOVIRIN-N DOMAIN-CONTAINING PROTEIN"/>
    <property type="match status" value="1"/>
</dbReference>
<dbReference type="Gene3D" id="2.30.60.10">
    <property type="entry name" value="Cyanovirin-N"/>
    <property type="match status" value="1"/>
</dbReference>